<feature type="domain" description="HTH lysR-type" evidence="5">
    <location>
        <begin position="8"/>
        <end position="65"/>
    </location>
</feature>
<dbReference type="PROSITE" id="PS50931">
    <property type="entry name" value="HTH_LYSR"/>
    <property type="match status" value="1"/>
</dbReference>
<protein>
    <submittedName>
        <fullName evidence="6">LysR family transcriptional regulator</fullName>
    </submittedName>
</protein>
<evidence type="ECO:0000313" key="7">
    <source>
        <dbReference type="Proteomes" id="UP000600449"/>
    </source>
</evidence>
<keyword evidence="4" id="KW-0804">Transcription</keyword>
<dbReference type="PANTHER" id="PTHR30537:SF3">
    <property type="entry name" value="TRANSCRIPTIONAL REGULATORY PROTEIN"/>
    <property type="match status" value="1"/>
</dbReference>
<dbReference type="Proteomes" id="UP000600449">
    <property type="component" value="Unassembled WGS sequence"/>
</dbReference>
<evidence type="ECO:0000313" key="6">
    <source>
        <dbReference type="EMBL" id="GGK40698.1"/>
    </source>
</evidence>
<keyword evidence="3" id="KW-0238">DNA-binding</keyword>
<dbReference type="AlphaFoldDB" id="A0A917QAZ3"/>
<dbReference type="InterPro" id="IPR005119">
    <property type="entry name" value="LysR_subst-bd"/>
</dbReference>
<gene>
    <name evidence="6" type="ORF">GCM10011322_29800</name>
</gene>
<keyword evidence="7" id="KW-1185">Reference proteome</keyword>
<reference evidence="6 7" key="1">
    <citation type="journal article" date="2014" name="Int. J. Syst. Evol. Microbiol.">
        <title>Complete genome sequence of Corynebacterium casei LMG S-19264T (=DSM 44701T), isolated from a smear-ripened cheese.</title>
        <authorList>
            <consortium name="US DOE Joint Genome Institute (JGI-PGF)"/>
            <person name="Walter F."/>
            <person name="Albersmeier A."/>
            <person name="Kalinowski J."/>
            <person name="Ruckert C."/>
        </authorList>
    </citation>
    <scope>NUCLEOTIDE SEQUENCE [LARGE SCALE GENOMIC DNA]</scope>
    <source>
        <strain evidence="6 7">CGMCC 1.9161</strain>
    </source>
</reference>
<dbReference type="InterPro" id="IPR058163">
    <property type="entry name" value="LysR-type_TF_proteobact-type"/>
</dbReference>
<dbReference type="Gene3D" id="1.10.10.10">
    <property type="entry name" value="Winged helix-like DNA-binding domain superfamily/Winged helix DNA-binding domain"/>
    <property type="match status" value="1"/>
</dbReference>
<dbReference type="Pfam" id="PF00126">
    <property type="entry name" value="HTH_1"/>
    <property type="match status" value="1"/>
</dbReference>
<proteinExistence type="inferred from homology"/>
<dbReference type="EMBL" id="BMMF01000008">
    <property type="protein sequence ID" value="GGK40698.1"/>
    <property type="molecule type" value="Genomic_DNA"/>
</dbReference>
<evidence type="ECO:0000256" key="1">
    <source>
        <dbReference type="ARBA" id="ARBA00009437"/>
    </source>
</evidence>
<dbReference type="SUPFAM" id="SSF53850">
    <property type="entry name" value="Periplasmic binding protein-like II"/>
    <property type="match status" value="1"/>
</dbReference>
<comment type="similarity">
    <text evidence="1">Belongs to the LysR transcriptional regulatory family.</text>
</comment>
<name>A0A917QAZ3_9HYPH</name>
<sequence length="306" mass="33383">MAEDLNRIDWDDLRLFLVVARMPSLRVAADVLGVSAATLSRHVATLEQRLGTPLFLRRSRGLELSREGEALFARCEEIERIVGRAAELDVGASRFQEVHLGCVPALARLIVPALPRFATGWPDLRLVLAASAEVGDFEASEVDIAVRLTRPKKGRFTVRRVASMPLSVWGRADGPADRPLVLWGPANGHASRLDALVQERAPDRRVAFVTNELSSFVGALRAGLGQGVLPDVVAREHPELVRMDGFGSLPEEEVWIVTREEARRRASVRQLATFLGGVLSDALRPRARRPIAPGMAIPEAAAVPGE</sequence>
<organism evidence="6 7">
    <name type="scientific">Salinarimonas ramus</name>
    <dbReference type="NCBI Taxonomy" id="690164"/>
    <lineage>
        <taxon>Bacteria</taxon>
        <taxon>Pseudomonadati</taxon>
        <taxon>Pseudomonadota</taxon>
        <taxon>Alphaproteobacteria</taxon>
        <taxon>Hyphomicrobiales</taxon>
        <taxon>Salinarimonadaceae</taxon>
        <taxon>Salinarimonas</taxon>
    </lineage>
</organism>
<accession>A0A917QAZ3</accession>
<dbReference type="InterPro" id="IPR000847">
    <property type="entry name" value="LysR_HTH_N"/>
</dbReference>
<dbReference type="GO" id="GO:0003700">
    <property type="term" value="F:DNA-binding transcription factor activity"/>
    <property type="evidence" value="ECO:0007669"/>
    <property type="project" value="InterPro"/>
</dbReference>
<dbReference type="CDD" id="cd05466">
    <property type="entry name" value="PBP2_LTTR_substrate"/>
    <property type="match status" value="1"/>
</dbReference>
<dbReference type="Gene3D" id="3.40.190.10">
    <property type="entry name" value="Periplasmic binding protein-like II"/>
    <property type="match status" value="2"/>
</dbReference>
<evidence type="ECO:0000259" key="5">
    <source>
        <dbReference type="PROSITE" id="PS50931"/>
    </source>
</evidence>
<dbReference type="GO" id="GO:0043565">
    <property type="term" value="F:sequence-specific DNA binding"/>
    <property type="evidence" value="ECO:0007669"/>
    <property type="project" value="TreeGrafter"/>
</dbReference>
<evidence type="ECO:0000256" key="4">
    <source>
        <dbReference type="ARBA" id="ARBA00023163"/>
    </source>
</evidence>
<dbReference type="Pfam" id="PF03466">
    <property type="entry name" value="LysR_substrate"/>
    <property type="match status" value="1"/>
</dbReference>
<dbReference type="GO" id="GO:0006351">
    <property type="term" value="P:DNA-templated transcription"/>
    <property type="evidence" value="ECO:0007669"/>
    <property type="project" value="TreeGrafter"/>
</dbReference>
<dbReference type="InterPro" id="IPR036388">
    <property type="entry name" value="WH-like_DNA-bd_sf"/>
</dbReference>
<keyword evidence="2" id="KW-0805">Transcription regulation</keyword>
<comment type="caution">
    <text evidence="6">The sequence shown here is derived from an EMBL/GenBank/DDBJ whole genome shotgun (WGS) entry which is preliminary data.</text>
</comment>
<dbReference type="PANTHER" id="PTHR30537">
    <property type="entry name" value="HTH-TYPE TRANSCRIPTIONAL REGULATOR"/>
    <property type="match status" value="1"/>
</dbReference>
<dbReference type="SUPFAM" id="SSF46785">
    <property type="entry name" value="Winged helix' DNA-binding domain"/>
    <property type="match status" value="1"/>
</dbReference>
<dbReference type="InterPro" id="IPR036390">
    <property type="entry name" value="WH_DNA-bd_sf"/>
</dbReference>
<evidence type="ECO:0000256" key="3">
    <source>
        <dbReference type="ARBA" id="ARBA00023125"/>
    </source>
</evidence>
<evidence type="ECO:0000256" key="2">
    <source>
        <dbReference type="ARBA" id="ARBA00023015"/>
    </source>
</evidence>
<dbReference type="RefSeq" id="WP_188914011.1">
    <property type="nucleotide sequence ID" value="NZ_BMMF01000008.1"/>
</dbReference>